<dbReference type="EMBL" id="BAABFC010000006">
    <property type="protein sequence ID" value="GAA4495329.1"/>
    <property type="molecule type" value="Genomic_DNA"/>
</dbReference>
<keyword evidence="2" id="KW-1185">Reference proteome</keyword>
<evidence type="ECO:0000313" key="2">
    <source>
        <dbReference type="Proteomes" id="UP001501321"/>
    </source>
</evidence>
<dbReference type="InterPro" id="IPR019630">
    <property type="entry name" value="DUF2496_YbaM-rel"/>
</dbReference>
<dbReference type="Proteomes" id="UP001501321">
    <property type="component" value="Unassembled WGS sequence"/>
</dbReference>
<sequence>MSLANAPVEVKLAVDIIQWLEENQIPAAQVLAALALVKRDYEHKLQAEQLRPTEEQPPS</sequence>
<proteinExistence type="predicted"/>
<dbReference type="Pfam" id="PF10689">
    <property type="entry name" value="DUF2496"/>
    <property type="match status" value="1"/>
</dbReference>
<dbReference type="RefSeq" id="WP_345010366.1">
    <property type="nucleotide sequence ID" value="NZ_BAABFC010000006.1"/>
</dbReference>
<organism evidence="1 2">
    <name type="scientific">Pseudaeromonas paramecii</name>
    <dbReference type="NCBI Taxonomy" id="2138166"/>
    <lineage>
        <taxon>Bacteria</taxon>
        <taxon>Pseudomonadati</taxon>
        <taxon>Pseudomonadota</taxon>
        <taxon>Gammaproteobacteria</taxon>
        <taxon>Aeromonadales</taxon>
        <taxon>Aeromonadaceae</taxon>
        <taxon>Pseudaeromonas</taxon>
    </lineage>
</organism>
<name>A0ABP8PZL7_9GAMM</name>
<gene>
    <name evidence="1" type="primary">rsmS</name>
    <name evidence="1" type="ORF">GCM10023095_08290</name>
</gene>
<comment type="caution">
    <text evidence="1">The sequence shown here is derived from an EMBL/GenBank/DDBJ whole genome shotgun (WGS) entry which is preliminary data.</text>
</comment>
<accession>A0ABP8PZL7</accession>
<evidence type="ECO:0000313" key="1">
    <source>
        <dbReference type="EMBL" id="GAA4495329.1"/>
    </source>
</evidence>
<protein>
    <submittedName>
        <fullName evidence="1">Pleiotropic regulatory protein RsmS</fullName>
    </submittedName>
</protein>
<reference evidence="2" key="1">
    <citation type="journal article" date="2019" name="Int. J. Syst. Evol. Microbiol.">
        <title>The Global Catalogue of Microorganisms (GCM) 10K type strain sequencing project: providing services to taxonomists for standard genome sequencing and annotation.</title>
        <authorList>
            <consortium name="The Broad Institute Genomics Platform"/>
            <consortium name="The Broad Institute Genome Sequencing Center for Infectious Disease"/>
            <person name="Wu L."/>
            <person name="Ma J."/>
        </authorList>
    </citation>
    <scope>NUCLEOTIDE SEQUENCE [LARGE SCALE GENOMIC DNA]</scope>
    <source>
        <strain evidence="2">JCM 32226</strain>
    </source>
</reference>